<proteinExistence type="predicted"/>
<organism evidence="1">
    <name type="scientific">Cacopsylla melanoneura</name>
    <dbReference type="NCBI Taxonomy" id="428564"/>
    <lineage>
        <taxon>Eukaryota</taxon>
        <taxon>Metazoa</taxon>
        <taxon>Ecdysozoa</taxon>
        <taxon>Arthropoda</taxon>
        <taxon>Hexapoda</taxon>
        <taxon>Insecta</taxon>
        <taxon>Pterygota</taxon>
        <taxon>Neoptera</taxon>
        <taxon>Paraneoptera</taxon>
        <taxon>Hemiptera</taxon>
        <taxon>Sternorrhyncha</taxon>
        <taxon>Psylloidea</taxon>
        <taxon>Psyllidae</taxon>
        <taxon>Psyllinae</taxon>
        <taxon>Cacopsylla</taxon>
    </lineage>
</organism>
<dbReference type="AlphaFoldDB" id="A0A8D8RG76"/>
<sequence>MFNGAGNWHTQGVQNLKRKKILIKTILKLECHIFSIIFHRLWCLLSLISLPNLTNSYRYLSYLHILMRNAEADVGRRPNRGHAWAQQKENYPNSKVPKKLEKSTNPALVRNTLAMRFTSLISIPSTSLGSRTLNIAHGEVINASAPGNQVSVRDRPLIHNGRL</sequence>
<dbReference type="EMBL" id="HBUF01160779">
    <property type="protein sequence ID" value="CAG6650089.1"/>
    <property type="molecule type" value="Transcribed_RNA"/>
</dbReference>
<reference evidence="1" key="1">
    <citation type="submission" date="2021-05" db="EMBL/GenBank/DDBJ databases">
        <authorList>
            <person name="Alioto T."/>
            <person name="Alioto T."/>
            <person name="Gomez Garrido J."/>
        </authorList>
    </citation>
    <scope>NUCLEOTIDE SEQUENCE</scope>
</reference>
<dbReference type="EMBL" id="HBUF01160778">
    <property type="protein sequence ID" value="CAG6650087.1"/>
    <property type="molecule type" value="Transcribed_RNA"/>
</dbReference>
<protein>
    <submittedName>
        <fullName evidence="1">Uncharacterized protein</fullName>
    </submittedName>
</protein>
<dbReference type="EMBL" id="HBUF01160780">
    <property type="protein sequence ID" value="CAG6650091.1"/>
    <property type="molecule type" value="Transcribed_RNA"/>
</dbReference>
<evidence type="ECO:0000313" key="1">
    <source>
        <dbReference type="EMBL" id="CAG6650091.1"/>
    </source>
</evidence>
<name>A0A8D8RG76_9HEMI</name>
<accession>A0A8D8RG76</accession>